<accession>A0A6B1G879</accession>
<dbReference type="GO" id="GO:0006397">
    <property type="term" value="P:mRNA processing"/>
    <property type="evidence" value="ECO:0007669"/>
    <property type="project" value="InterPro"/>
</dbReference>
<dbReference type="InterPro" id="IPR000477">
    <property type="entry name" value="RT_dom"/>
</dbReference>
<dbReference type="EMBL" id="VYDA01000637">
    <property type="protein sequence ID" value="MYH63566.1"/>
    <property type="molecule type" value="Genomic_DNA"/>
</dbReference>
<gene>
    <name evidence="2" type="ORF">F4148_18075</name>
</gene>
<dbReference type="SUPFAM" id="SSF56672">
    <property type="entry name" value="DNA/RNA polymerases"/>
    <property type="match status" value="1"/>
</dbReference>
<reference evidence="2" key="1">
    <citation type="submission" date="2019-09" db="EMBL/GenBank/DDBJ databases">
        <title>Characterisation of the sponge microbiome using genome-centric metagenomics.</title>
        <authorList>
            <person name="Engelberts J.P."/>
            <person name="Robbins S.J."/>
            <person name="De Goeij J.M."/>
            <person name="Aranda M."/>
            <person name="Bell S.C."/>
            <person name="Webster N.S."/>
        </authorList>
    </citation>
    <scope>NUCLEOTIDE SEQUENCE</scope>
    <source>
        <strain evidence="2">SB0675_bin_29</strain>
    </source>
</reference>
<dbReference type="Pfam" id="PF00078">
    <property type="entry name" value="RVT_1"/>
    <property type="match status" value="1"/>
</dbReference>
<dbReference type="InterPro" id="IPR049030">
    <property type="entry name" value="AI2M-like_HNH"/>
</dbReference>
<dbReference type="Pfam" id="PF01348">
    <property type="entry name" value="Intron_maturas2"/>
    <property type="match status" value="1"/>
</dbReference>
<dbReference type="InterPro" id="IPR024937">
    <property type="entry name" value="Domain_X"/>
</dbReference>
<dbReference type="CDD" id="cd01651">
    <property type="entry name" value="RT_G2_intron"/>
    <property type="match status" value="1"/>
</dbReference>
<dbReference type="InterPro" id="IPR043502">
    <property type="entry name" value="DNA/RNA_pol_sf"/>
</dbReference>
<dbReference type="PROSITE" id="PS50878">
    <property type="entry name" value="RT_POL"/>
    <property type="match status" value="1"/>
</dbReference>
<proteinExistence type="predicted"/>
<evidence type="ECO:0000259" key="1">
    <source>
        <dbReference type="PROSITE" id="PS50878"/>
    </source>
</evidence>
<organism evidence="2">
    <name type="scientific">Caldilineaceae bacterium SB0675_bin_29</name>
    <dbReference type="NCBI Taxonomy" id="2605266"/>
    <lineage>
        <taxon>Bacteria</taxon>
        <taxon>Bacillati</taxon>
        <taxon>Chloroflexota</taxon>
        <taxon>Caldilineae</taxon>
        <taxon>Caldilineales</taxon>
        <taxon>Caldilineaceae</taxon>
    </lineage>
</organism>
<dbReference type="PANTHER" id="PTHR34047:SF8">
    <property type="entry name" value="PROTEIN YKFC"/>
    <property type="match status" value="1"/>
</dbReference>
<name>A0A6B1G879_9CHLR</name>
<evidence type="ECO:0000313" key="2">
    <source>
        <dbReference type="EMBL" id="MYH63566.1"/>
    </source>
</evidence>
<dbReference type="InterPro" id="IPR051083">
    <property type="entry name" value="GrpII_Intron_Splice-Mob/Def"/>
</dbReference>
<comment type="caution">
    <text evidence="2">The sequence shown here is derived from an EMBL/GenBank/DDBJ whole genome shotgun (WGS) entry which is preliminary data.</text>
</comment>
<dbReference type="AlphaFoldDB" id="A0A6B1G879"/>
<feature type="domain" description="Reverse transcriptase" evidence="1">
    <location>
        <begin position="68"/>
        <end position="356"/>
    </location>
</feature>
<dbReference type="Pfam" id="PF21368">
    <property type="entry name" value="AI2M-like_HNH"/>
    <property type="match status" value="1"/>
</dbReference>
<protein>
    <recommendedName>
        <fullName evidence="1">Reverse transcriptase domain-containing protein</fullName>
    </recommendedName>
</protein>
<dbReference type="PANTHER" id="PTHR34047">
    <property type="entry name" value="NUCLEAR INTRON MATURASE 1, MITOCHONDRIAL-RELATED"/>
    <property type="match status" value="1"/>
</dbReference>
<sequence>MQEIETVLNVIQNRGKQGKSLERLYRQLFKEELYEKAYAEIHANEGAITKGSSNDILDGMSQKRIAEIIQKVRTTTYRWNPVRRTYITNEDGRKRPLGIPSGDDKLLQAAMKILLEAYYEPQFSKRSHGFRPGRGCHTALKQIRESHRDTSWFIEGDIKGCFDNIDHETLLGIMEEKIRDQRFLNLVEYLMKAGYMEDWKWYGTYSGTPQGGIISPLLANVYLDTFDKWVEEELLPHYNFGSQKEKGRKRNPEYRHYEYKRSQAKKMGDVEAYERYGKMMKNVPSIIDDDSYRKLEYIRYADDFLLSFAGPKEEAEEIRERISEYLERELNLELSIEKTLITHARNDKARFLGYDLCVMQSDERRTANGTIWLGVPREVRRKAMRKYTKKGKAVHRPELLLNSDYDIVARFQAEYRGLVQYYQMAHNVHRLQEVEWVTGTSLLKTLAGKHKTSVNKIVKKHKSTRTVNGKTYKVFEARAERKGQEPLTTHYGAVPLIRKPEASITDRIVTLGKGRVELLQRLSNDECEMCGEKGNIEVHHVLTLRDVNKRGRKNKPAWVHRMSALRRKTLMTCVNCHDAIHAGKHRSEWDNWKIVLESRVR</sequence>